<dbReference type="EMBL" id="BAABME010000703">
    <property type="protein sequence ID" value="GAA0144846.1"/>
    <property type="molecule type" value="Genomic_DNA"/>
</dbReference>
<dbReference type="AlphaFoldDB" id="A0AAV3P2B4"/>
<evidence type="ECO:0008006" key="3">
    <source>
        <dbReference type="Google" id="ProtNLM"/>
    </source>
</evidence>
<gene>
    <name evidence="1" type="ORF">LIER_05183</name>
</gene>
<reference evidence="1 2" key="1">
    <citation type="submission" date="2024-01" db="EMBL/GenBank/DDBJ databases">
        <title>The complete chloroplast genome sequence of Lithospermum erythrorhizon: insights into the phylogenetic relationship among Boraginaceae species and the maternal lineages of purple gromwells.</title>
        <authorList>
            <person name="Okada T."/>
            <person name="Watanabe K."/>
        </authorList>
    </citation>
    <scope>NUCLEOTIDE SEQUENCE [LARGE SCALE GENOMIC DNA]</scope>
</reference>
<comment type="caution">
    <text evidence="1">The sequence shown here is derived from an EMBL/GenBank/DDBJ whole genome shotgun (WGS) entry which is preliminary data.</text>
</comment>
<protein>
    <recommendedName>
        <fullName evidence="3">Gag-pol polyprotein</fullName>
    </recommendedName>
</protein>
<sequence>MTVFLRPIDIKTWKAVSTGWTAPTVTNNNVVTVKLEADWTGEVDEVALANTKALNVIFNVVDINLFKLINTCIAAKVAWKTLKTAYEGTHKVRMSRLQHLTTRFETLRTDDDESIASYNNKTKDIANESFSLGENMSNEKLVRKILRTFPKKFSHKVTAIEEAQDLTTMRLDELMGNLTTFEMSLDDGESS</sequence>
<name>A0AAV3P2B4_LITER</name>
<dbReference type="PANTHER" id="PTHR35317:SF35">
    <property type="entry name" value="DUF4219 DOMAIN-CONTAINING PROTEIN"/>
    <property type="match status" value="1"/>
</dbReference>
<dbReference type="Proteomes" id="UP001454036">
    <property type="component" value="Unassembled WGS sequence"/>
</dbReference>
<dbReference type="PANTHER" id="PTHR35317">
    <property type="entry name" value="OS04G0629600 PROTEIN"/>
    <property type="match status" value="1"/>
</dbReference>
<proteinExistence type="predicted"/>
<evidence type="ECO:0000313" key="1">
    <source>
        <dbReference type="EMBL" id="GAA0144846.1"/>
    </source>
</evidence>
<dbReference type="Pfam" id="PF14223">
    <property type="entry name" value="Retrotran_gag_2"/>
    <property type="match status" value="1"/>
</dbReference>
<evidence type="ECO:0000313" key="2">
    <source>
        <dbReference type="Proteomes" id="UP001454036"/>
    </source>
</evidence>
<keyword evidence="2" id="KW-1185">Reference proteome</keyword>
<organism evidence="1 2">
    <name type="scientific">Lithospermum erythrorhizon</name>
    <name type="common">Purple gromwell</name>
    <name type="synonym">Lithospermum officinale var. erythrorhizon</name>
    <dbReference type="NCBI Taxonomy" id="34254"/>
    <lineage>
        <taxon>Eukaryota</taxon>
        <taxon>Viridiplantae</taxon>
        <taxon>Streptophyta</taxon>
        <taxon>Embryophyta</taxon>
        <taxon>Tracheophyta</taxon>
        <taxon>Spermatophyta</taxon>
        <taxon>Magnoliopsida</taxon>
        <taxon>eudicotyledons</taxon>
        <taxon>Gunneridae</taxon>
        <taxon>Pentapetalae</taxon>
        <taxon>asterids</taxon>
        <taxon>lamiids</taxon>
        <taxon>Boraginales</taxon>
        <taxon>Boraginaceae</taxon>
        <taxon>Boraginoideae</taxon>
        <taxon>Lithospermeae</taxon>
        <taxon>Lithospermum</taxon>
    </lineage>
</organism>
<accession>A0AAV3P2B4</accession>